<gene>
    <name evidence="2" type="ORF">SAMN05421642_10884</name>
</gene>
<sequence>MNKATKGAIAAAAAGVLLLGGAGSYALWSDSQTAPGGTVTAGELRLVPVNTGQWTEVSTTGSVAPGPIADISAFKMVPGDVLEYDASYTVAASGNNLTATISASQDSIARTNISATDTPVTVTSKIGTTDIANNAVTSADNGKTVAVKVRLEFLSTTTGLNGQNGSVGLTNFKIDLTQTRS</sequence>
<evidence type="ECO:0000313" key="3">
    <source>
        <dbReference type="Proteomes" id="UP000198327"/>
    </source>
</evidence>
<accession>A0A239JAL8</accession>
<dbReference type="NCBIfam" id="TIGR04088">
    <property type="entry name" value="cognate_SipW"/>
    <property type="match status" value="1"/>
</dbReference>
<feature type="signal peptide" evidence="1">
    <location>
        <begin position="1"/>
        <end position="26"/>
    </location>
</feature>
<reference evidence="3" key="1">
    <citation type="submission" date="2017-06" db="EMBL/GenBank/DDBJ databases">
        <authorList>
            <person name="Varghese N."/>
            <person name="Submissions S."/>
        </authorList>
    </citation>
    <scope>NUCLEOTIDE SEQUENCE [LARGE SCALE GENOMIC DNA]</scope>
    <source>
        <strain evidence="3">JCM 23211</strain>
    </source>
</reference>
<dbReference type="RefSeq" id="WP_089247488.1">
    <property type="nucleotide sequence ID" value="NZ_FZOW01000008.1"/>
</dbReference>
<evidence type="ECO:0000313" key="2">
    <source>
        <dbReference type="EMBL" id="SNT01684.1"/>
    </source>
</evidence>
<evidence type="ECO:0000256" key="1">
    <source>
        <dbReference type="SAM" id="SignalP"/>
    </source>
</evidence>
<feature type="chain" id="PRO_5038412502" evidence="1">
    <location>
        <begin position="27"/>
        <end position="181"/>
    </location>
</feature>
<protein>
    <submittedName>
        <fullName evidence="2">Alternate signal-mediated exported protein, RER_14450 family</fullName>
    </submittedName>
</protein>
<dbReference type="InterPro" id="IPR023833">
    <property type="entry name" value="Signal_pept_SipW-depend-type"/>
</dbReference>
<keyword evidence="1" id="KW-0732">Signal</keyword>
<dbReference type="InterPro" id="IPR024006">
    <property type="entry name" value="Alt_signal_exp_actinobact"/>
</dbReference>
<dbReference type="EMBL" id="FZOW01000008">
    <property type="protein sequence ID" value="SNT01684.1"/>
    <property type="molecule type" value="Genomic_DNA"/>
</dbReference>
<name>A0A239JAL8_9NOCA</name>
<dbReference type="Proteomes" id="UP000198327">
    <property type="component" value="Unassembled WGS sequence"/>
</dbReference>
<dbReference type="AlphaFoldDB" id="A0A239JAL8"/>
<keyword evidence="3" id="KW-1185">Reference proteome</keyword>
<proteinExistence type="predicted"/>
<organism evidence="2 3">
    <name type="scientific">Rhodococcoides kyotonense</name>
    <dbReference type="NCBI Taxonomy" id="398843"/>
    <lineage>
        <taxon>Bacteria</taxon>
        <taxon>Bacillati</taxon>
        <taxon>Actinomycetota</taxon>
        <taxon>Actinomycetes</taxon>
        <taxon>Mycobacteriales</taxon>
        <taxon>Nocardiaceae</taxon>
        <taxon>Rhodococcoides</taxon>
    </lineage>
</organism>
<dbReference type="NCBIfam" id="TIGR04089">
    <property type="entry name" value="exp_by_SipW_III"/>
    <property type="match status" value="1"/>
</dbReference>
<dbReference type="OrthoDB" id="4578464at2"/>